<protein>
    <submittedName>
        <fullName evidence="3">Uncharacterized protein</fullName>
    </submittedName>
</protein>
<keyword evidence="4" id="KW-1185">Reference proteome</keyword>
<organism evidence="3 4">
    <name type="scientific">Nitzschia inconspicua</name>
    <dbReference type="NCBI Taxonomy" id="303405"/>
    <lineage>
        <taxon>Eukaryota</taxon>
        <taxon>Sar</taxon>
        <taxon>Stramenopiles</taxon>
        <taxon>Ochrophyta</taxon>
        <taxon>Bacillariophyta</taxon>
        <taxon>Bacillariophyceae</taxon>
        <taxon>Bacillariophycidae</taxon>
        <taxon>Bacillariales</taxon>
        <taxon>Bacillariaceae</taxon>
        <taxon>Nitzschia</taxon>
    </lineage>
</organism>
<accession>A0A9K3L3S9</accession>
<feature type="coiled-coil region" evidence="1">
    <location>
        <begin position="162"/>
        <end position="210"/>
    </location>
</feature>
<dbReference type="Proteomes" id="UP000693970">
    <property type="component" value="Unassembled WGS sequence"/>
</dbReference>
<feature type="compositionally biased region" description="Basic and acidic residues" evidence="2">
    <location>
        <begin position="278"/>
        <end position="287"/>
    </location>
</feature>
<proteinExistence type="predicted"/>
<feature type="compositionally biased region" description="Polar residues" evidence="2">
    <location>
        <begin position="145"/>
        <end position="156"/>
    </location>
</feature>
<dbReference type="EMBL" id="JAGRRH010000016">
    <property type="protein sequence ID" value="KAG7354947.1"/>
    <property type="molecule type" value="Genomic_DNA"/>
</dbReference>
<gene>
    <name evidence="3" type="ORF">IV203_004303</name>
</gene>
<evidence type="ECO:0000256" key="1">
    <source>
        <dbReference type="SAM" id="Coils"/>
    </source>
</evidence>
<sequence length="372" mass="40689">MMHGDSTLDDDQVDFFFQDVNGKGASGRSSSLPDLSSSNDKDLSAAITAALSDDVEDNHIIGSTSRDDEAEEIMINFLAGDEIADLNAIDEAMNLLKDEVEETVKDSTNSKSSVGNDDATQASVASLSSIILATGDEEDGHDDNPSNTTTTNEARTVPIQQFENALALIQDLEKQVDTLEAIKHQLQFENAQLRQETETQQKLIASYEKKLSEFPKLMEATVEEQSAVAAEMAKGVAKQSFWNEYMSRQEELSAQEKKNRRKTATTTSLKQSDFLKNVVERQEKERSSSAPSNFLQGWKSKFHSMGGGRGGSQVRTDGSGRNGGKPHLSSVNVYNGVDNKPTQRHEQDDTGIAADDAENPSREDAKMLSLLT</sequence>
<evidence type="ECO:0000313" key="3">
    <source>
        <dbReference type="EMBL" id="KAG7354947.1"/>
    </source>
</evidence>
<feature type="region of interest" description="Disordered" evidence="2">
    <location>
        <begin position="135"/>
        <end position="156"/>
    </location>
</feature>
<dbReference type="OrthoDB" id="49382at2759"/>
<evidence type="ECO:0000256" key="2">
    <source>
        <dbReference type="SAM" id="MobiDB-lite"/>
    </source>
</evidence>
<evidence type="ECO:0000313" key="4">
    <source>
        <dbReference type="Proteomes" id="UP000693970"/>
    </source>
</evidence>
<reference evidence="3" key="1">
    <citation type="journal article" date="2021" name="Sci. Rep.">
        <title>Diploid genomic architecture of Nitzschia inconspicua, an elite biomass production diatom.</title>
        <authorList>
            <person name="Oliver A."/>
            <person name="Podell S."/>
            <person name="Pinowska A."/>
            <person name="Traller J.C."/>
            <person name="Smith S.R."/>
            <person name="McClure R."/>
            <person name="Beliaev A."/>
            <person name="Bohutskyi P."/>
            <person name="Hill E.A."/>
            <person name="Rabines A."/>
            <person name="Zheng H."/>
            <person name="Allen L.Z."/>
            <person name="Kuo A."/>
            <person name="Grigoriev I.V."/>
            <person name="Allen A.E."/>
            <person name="Hazlebeck D."/>
            <person name="Allen E.E."/>
        </authorList>
    </citation>
    <scope>NUCLEOTIDE SEQUENCE</scope>
    <source>
        <strain evidence="3">Hildebrandi</strain>
    </source>
</reference>
<comment type="caution">
    <text evidence="3">The sequence shown here is derived from an EMBL/GenBank/DDBJ whole genome shotgun (WGS) entry which is preliminary data.</text>
</comment>
<name>A0A9K3L3S9_9STRA</name>
<keyword evidence="1" id="KW-0175">Coiled coil</keyword>
<reference evidence="3" key="2">
    <citation type="submission" date="2021-04" db="EMBL/GenBank/DDBJ databases">
        <authorList>
            <person name="Podell S."/>
        </authorList>
    </citation>
    <scope>NUCLEOTIDE SEQUENCE</scope>
    <source>
        <strain evidence="3">Hildebrandi</strain>
    </source>
</reference>
<feature type="region of interest" description="Disordered" evidence="2">
    <location>
        <begin position="252"/>
        <end position="372"/>
    </location>
</feature>
<dbReference type="AlphaFoldDB" id="A0A9K3L3S9"/>